<sequence length="140" mass="16462">MTKMTVSQVWNKVNELQKGMDTMAKALALGMTGETAQPVLDALLRDYKRFSNEYYEFMKQEVEIVEEKEDDVFVLQLKYDGSFCRNVAISTQDGEIIIQTTNNMKWAKKYTKDDTQSMVWDIERMAEEGYDVRKMKWVEE</sequence>
<reference evidence="1 2" key="1">
    <citation type="submission" date="2020-03" db="EMBL/GenBank/DDBJ databases">
        <authorList>
            <person name="Skorynina A."/>
            <person name="Kazantseva O."/>
            <person name="Baycher S."/>
            <person name="Piligrimova E."/>
            <person name="Kuliabin V."/>
            <person name="Shadrin A."/>
        </authorList>
    </citation>
    <scope>NUCLEOTIDE SEQUENCE [LARGE SCALE GENOMIC DNA]</scope>
</reference>
<evidence type="ECO:0000313" key="2">
    <source>
        <dbReference type="Proteomes" id="UP000503405"/>
    </source>
</evidence>
<evidence type="ECO:0000313" key="1">
    <source>
        <dbReference type="EMBL" id="QIW89736.1"/>
    </source>
</evidence>
<accession>A0A6H0X619</accession>
<gene>
    <name evidence="1" type="ORF">Izhevsk_54</name>
</gene>
<name>A0A6H0X619_9CAUD</name>
<dbReference type="Proteomes" id="UP000503405">
    <property type="component" value="Segment"/>
</dbReference>
<keyword evidence="2" id="KW-1185">Reference proteome</keyword>
<protein>
    <submittedName>
        <fullName evidence="1">Uncharacterized protein</fullName>
    </submittedName>
</protein>
<dbReference type="EMBL" id="MT254578">
    <property type="protein sequence ID" value="QIW89736.1"/>
    <property type="molecule type" value="Genomic_DNA"/>
</dbReference>
<proteinExistence type="predicted"/>
<organism evidence="1 2">
    <name type="scientific">Bacillus phage Izhevsk</name>
    <dbReference type="NCBI Taxonomy" id="2724322"/>
    <lineage>
        <taxon>Viruses</taxon>
        <taxon>Duplodnaviria</taxon>
        <taxon>Heunggongvirae</taxon>
        <taxon>Uroviricota</taxon>
        <taxon>Caudoviricetes</taxon>
        <taxon>Joanripponvirinae</taxon>
        <taxon>Tsamsavirus</taxon>
        <taxon>Tsamsavirus izhevsk</taxon>
    </lineage>
</organism>